<name>A0A564WCZ3_9PROT</name>
<dbReference type="AlphaFoldDB" id="A0A564WCZ3"/>
<evidence type="ECO:0000313" key="2">
    <source>
        <dbReference type="Proteomes" id="UP000326641"/>
    </source>
</evidence>
<sequence length="73" mass="7846">MVLVGRLATGVLPPPANRMIETLGVAGKTGRRARLLVITMGRSIHRLAAVPTDRCAARAKNFLRLGLLRLSCP</sequence>
<comment type="caution">
    <text evidence="1">The sequence shown here is derived from an EMBL/GenBank/DDBJ whole genome shotgun (WGS) entry which is preliminary data.</text>
</comment>
<organism evidence="1 2">
    <name type="scientific">Candidatus Defluviicoccus seviourii</name>
    <dbReference type="NCBI Taxonomy" id="2565273"/>
    <lineage>
        <taxon>Bacteria</taxon>
        <taxon>Pseudomonadati</taxon>
        <taxon>Pseudomonadota</taxon>
        <taxon>Alphaproteobacteria</taxon>
        <taxon>Rhodospirillales</taxon>
        <taxon>Rhodospirillaceae</taxon>
        <taxon>Defluviicoccus</taxon>
    </lineage>
</organism>
<protein>
    <submittedName>
        <fullName evidence="1">Uncharacterized protein</fullName>
    </submittedName>
</protein>
<evidence type="ECO:0000313" key="1">
    <source>
        <dbReference type="EMBL" id="VUX46377.1"/>
    </source>
</evidence>
<gene>
    <name evidence="1" type="ORF">DF3PA_200059</name>
</gene>
<keyword evidence="2" id="KW-1185">Reference proteome</keyword>
<dbReference type="Proteomes" id="UP000326641">
    <property type="component" value="Unassembled WGS sequence"/>
</dbReference>
<reference evidence="1" key="1">
    <citation type="submission" date="2018-11" db="EMBL/GenBank/DDBJ databases">
        <authorList>
            <person name="Onetto C."/>
        </authorList>
    </citation>
    <scope>NUCLEOTIDE SEQUENCE [LARGE SCALE GENOMIC DNA]</scope>
</reference>
<accession>A0A564WCZ3</accession>
<proteinExistence type="predicted"/>
<dbReference type="EMBL" id="UXAT02000013">
    <property type="protein sequence ID" value="VUX46377.1"/>
    <property type="molecule type" value="Genomic_DNA"/>
</dbReference>